<dbReference type="SUPFAM" id="SSF81648">
    <property type="entry name" value="a domain/subunit of cytochrome bc1 complex (Ubiquinol-cytochrome c reductase)"/>
    <property type="match status" value="1"/>
</dbReference>
<evidence type="ECO:0000256" key="2">
    <source>
        <dbReference type="ARBA" id="ARBA00012951"/>
    </source>
</evidence>
<comment type="catalytic activity">
    <reaction evidence="4">
        <text>a quinol + 2 Fe(III)-[cytochrome c](out) = a quinone + 2 Fe(II)-[cytochrome c](out) + 2 H(+)(out)</text>
        <dbReference type="Rhea" id="RHEA:11484"/>
        <dbReference type="Rhea" id="RHEA-COMP:10350"/>
        <dbReference type="Rhea" id="RHEA-COMP:14399"/>
        <dbReference type="ChEBI" id="CHEBI:15378"/>
        <dbReference type="ChEBI" id="CHEBI:24646"/>
        <dbReference type="ChEBI" id="CHEBI:29033"/>
        <dbReference type="ChEBI" id="CHEBI:29034"/>
        <dbReference type="ChEBI" id="CHEBI:132124"/>
        <dbReference type="EC" id="7.1.1.8"/>
    </reaction>
</comment>
<dbReference type="Pfam" id="PF13631">
    <property type="entry name" value="Cytochrom_B_N_2"/>
    <property type="match status" value="1"/>
</dbReference>
<accession>A0ABW9QWV2</accession>
<feature type="transmembrane region" description="Helical" evidence="7">
    <location>
        <begin position="338"/>
        <end position="358"/>
    </location>
</feature>
<evidence type="ECO:0000256" key="6">
    <source>
        <dbReference type="SAM" id="MobiDB-lite"/>
    </source>
</evidence>
<evidence type="ECO:0000256" key="3">
    <source>
        <dbReference type="ARBA" id="ARBA00016116"/>
    </source>
</evidence>
<dbReference type="Gene3D" id="1.20.810.10">
    <property type="entry name" value="Cytochrome Bc1 Complex, Chain C"/>
    <property type="match status" value="1"/>
</dbReference>
<evidence type="ECO:0000259" key="8">
    <source>
        <dbReference type="PROSITE" id="PS51002"/>
    </source>
</evidence>
<feature type="region of interest" description="Disordered" evidence="6">
    <location>
        <begin position="484"/>
        <end position="530"/>
    </location>
</feature>
<evidence type="ECO:0000256" key="7">
    <source>
        <dbReference type="SAM" id="Phobius"/>
    </source>
</evidence>
<dbReference type="PANTHER" id="PTHR19271">
    <property type="entry name" value="CYTOCHROME B"/>
    <property type="match status" value="1"/>
</dbReference>
<feature type="transmembrane region" description="Helical" evidence="7">
    <location>
        <begin position="379"/>
        <end position="400"/>
    </location>
</feature>
<gene>
    <name evidence="9" type="ORF">GHK86_14445</name>
</gene>
<proteinExistence type="predicted"/>
<feature type="transmembrane region" description="Helical" evidence="7">
    <location>
        <begin position="220"/>
        <end position="238"/>
    </location>
</feature>
<evidence type="ECO:0000256" key="5">
    <source>
        <dbReference type="ARBA" id="ARBA00029568"/>
    </source>
</evidence>
<feature type="transmembrane region" description="Helical" evidence="7">
    <location>
        <begin position="116"/>
        <end position="137"/>
    </location>
</feature>
<dbReference type="SUPFAM" id="SSF81342">
    <property type="entry name" value="Transmembrane di-heme cytochromes"/>
    <property type="match status" value="1"/>
</dbReference>
<feature type="domain" description="Cytochrome b/b6 N-terminal region profile" evidence="8">
    <location>
        <begin position="20"/>
        <end position="246"/>
    </location>
</feature>
<evidence type="ECO:0000313" key="10">
    <source>
        <dbReference type="Proteomes" id="UP000437736"/>
    </source>
</evidence>
<dbReference type="EMBL" id="WJHE01000770">
    <property type="protein sequence ID" value="MST33913.1"/>
    <property type="molecule type" value="Genomic_DNA"/>
</dbReference>
<comment type="caution">
    <text evidence="9">The sequence shown here is derived from an EMBL/GenBank/DDBJ whole genome shotgun (WGS) entry which is preliminary data.</text>
</comment>
<organism evidence="9 10">
    <name type="scientific">Acidiferrimicrobium australe</name>
    <dbReference type="NCBI Taxonomy" id="2664430"/>
    <lineage>
        <taxon>Bacteria</taxon>
        <taxon>Bacillati</taxon>
        <taxon>Actinomycetota</taxon>
        <taxon>Acidimicrobiia</taxon>
        <taxon>Acidimicrobiales</taxon>
        <taxon>Acidimicrobiaceae</taxon>
        <taxon>Acidiferrimicrobium</taxon>
    </lineage>
</organism>
<dbReference type="InterPro" id="IPR036150">
    <property type="entry name" value="Cyt_b/b6_C_sf"/>
</dbReference>
<dbReference type="InterPro" id="IPR005797">
    <property type="entry name" value="Cyt_b/b6_N"/>
</dbReference>
<dbReference type="EC" id="7.1.1.8" evidence="2"/>
<protein>
    <recommendedName>
        <fullName evidence="3">Cytochrome bc1 complex cytochrome b subunit</fullName>
        <ecNumber evidence="2">7.1.1.8</ecNumber>
    </recommendedName>
    <alternativeName>
        <fullName evidence="5">Cytochrome bc1 reductase complex subunit QcrB</fullName>
    </alternativeName>
</protein>
<keyword evidence="7" id="KW-1133">Transmembrane helix</keyword>
<evidence type="ECO:0000256" key="1">
    <source>
        <dbReference type="ARBA" id="ARBA00001971"/>
    </source>
</evidence>
<evidence type="ECO:0000256" key="4">
    <source>
        <dbReference type="ARBA" id="ARBA00029351"/>
    </source>
</evidence>
<comment type="cofactor">
    <cofactor evidence="1">
        <name>heme</name>
        <dbReference type="ChEBI" id="CHEBI:30413"/>
    </cofactor>
</comment>
<evidence type="ECO:0000313" key="9">
    <source>
        <dbReference type="EMBL" id="MST33913.1"/>
    </source>
</evidence>
<feature type="transmembrane region" description="Helical" evidence="7">
    <location>
        <begin position="264"/>
        <end position="288"/>
    </location>
</feature>
<dbReference type="PROSITE" id="PS51002">
    <property type="entry name" value="CYTB_NTER"/>
    <property type="match status" value="1"/>
</dbReference>
<keyword evidence="7" id="KW-0812">Transmembrane</keyword>
<dbReference type="InterPro" id="IPR016174">
    <property type="entry name" value="Di-haem_cyt_TM"/>
</dbReference>
<keyword evidence="7" id="KW-0472">Membrane</keyword>
<dbReference type="PANTHER" id="PTHR19271:SF16">
    <property type="entry name" value="CYTOCHROME B"/>
    <property type="match status" value="1"/>
</dbReference>
<dbReference type="InterPro" id="IPR027387">
    <property type="entry name" value="Cytb/b6-like_sf"/>
</dbReference>
<reference evidence="9 10" key="1">
    <citation type="submission" date="2019-11" db="EMBL/GenBank/DDBJ databases">
        <title>Acidiferrimicrobium australis gen. nov., sp. nov., an acidophilic and obligately heterotrophic, member of the Actinobacteria that catalyses dissimilatory oxido- reduction of iron isolated from metal-rich acidic water in Chile.</title>
        <authorList>
            <person name="Gonzalez D."/>
            <person name="Huber K."/>
            <person name="Hedrich S."/>
            <person name="Rojas-Villalobos C."/>
            <person name="Quatrini R."/>
            <person name="Dinamarca M.A."/>
            <person name="Schwarz A."/>
            <person name="Canales C."/>
            <person name="Nancucheo I."/>
        </authorList>
    </citation>
    <scope>NUCLEOTIDE SEQUENCE [LARGE SCALE GENOMIC DNA]</scope>
    <source>
        <strain evidence="9 10">USS-CCA1</strain>
    </source>
</reference>
<feature type="compositionally biased region" description="Gly residues" evidence="6">
    <location>
        <begin position="494"/>
        <end position="504"/>
    </location>
</feature>
<feature type="transmembrane region" description="Helical" evidence="7">
    <location>
        <begin position="415"/>
        <end position="435"/>
    </location>
</feature>
<dbReference type="Proteomes" id="UP000437736">
    <property type="component" value="Unassembled WGS sequence"/>
</dbReference>
<keyword evidence="10" id="KW-1185">Reference proteome</keyword>
<name>A0ABW9QWV2_9ACTN</name>
<sequence length="530" mass="58543">MSTTQERLAAEKRQKLVKGGTDYIDDRFGSSPFLRQAMDKIFPDHWSFMVGEIAMYCFVVLIITGIYLALFYVPSSQIITYHGSYAPLDGQKMSEAYASVIDISFHVRAGLVMRQVHHWAAVVFMAAIAFHMCRVFFTGAFRKPREINWTIGLTLLMSVMLEGFSGYSLPDDLLSGTGLRVVYSIVESIPIIGTWLAFELWGGPFPGTRLIPRLFVLHEFLFPLLLIGLLSAHLAILWRQKHTDFPGPGKTETNIRGSRFFPQYMLKGGALMFLTTAVLCALGGLIQINPIWLYGPYQPYNDSAASQPDWYVGWLDGSLRLWPHWEFRSWGYEIANPFFPGILFPGILFGVMYSWPLIDAWIYKDHVAHNLLDRPRDKPFRTAVGAAALTFFSVCTLASASDVVGNDWHISYERIIVALQILVFVLPIAIGLITYRACIQLQRTGTMVIKKPVGGIIIRGGDGAYHTLGDGPHGAHVEHAAGDLTGSGHAVPNGHGGNGDGNGFGAPKEAPPAVRQGPGEGIPPEDEPGF</sequence>
<feature type="transmembrane region" description="Helical" evidence="7">
    <location>
        <begin position="149"/>
        <end position="169"/>
    </location>
</feature>
<feature type="transmembrane region" description="Helical" evidence="7">
    <location>
        <begin position="53"/>
        <end position="73"/>
    </location>
</feature>